<dbReference type="GO" id="GO:0005524">
    <property type="term" value="F:ATP binding"/>
    <property type="evidence" value="ECO:0007669"/>
    <property type="project" value="InterPro"/>
</dbReference>
<dbReference type="InterPro" id="IPR018164">
    <property type="entry name" value="Ala-tRNA-synth_IIc_N"/>
</dbReference>
<dbReference type="SMART" id="SM00863">
    <property type="entry name" value="tRNA_SAD"/>
    <property type="match status" value="1"/>
</dbReference>
<dbReference type="AlphaFoldDB" id="A0A372LJ07"/>
<evidence type="ECO:0000256" key="5">
    <source>
        <dbReference type="SAM" id="Coils"/>
    </source>
</evidence>
<comment type="cofactor">
    <cofactor evidence="1">
        <name>Zn(2+)</name>
        <dbReference type="ChEBI" id="CHEBI:29105"/>
    </cofactor>
</comment>
<dbReference type="PANTHER" id="PTHR43462">
    <property type="entry name" value="ALANYL-TRNA EDITING PROTEIN"/>
    <property type="match status" value="1"/>
</dbReference>
<dbReference type="Gene3D" id="3.30.980.10">
    <property type="entry name" value="Threonyl-trna Synthetase, Chain A, domain 2"/>
    <property type="match status" value="1"/>
</dbReference>
<dbReference type="GO" id="GO:0046872">
    <property type="term" value="F:metal ion binding"/>
    <property type="evidence" value="ECO:0007669"/>
    <property type="project" value="UniProtKB-KW"/>
</dbReference>
<feature type="coiled-coil region" evidence="5">
    <location>
        <begin position="251"/>
        <end position="285"/>
    </location>
</feature>
<accession>A0A372LJ07</accession>
<evidence type="ECO:0000259" key="6">
    <source>
        <dbReference type="PROSITE" id="PS50860"/>
    </source>
</evidence>
<sequence length="389" mass="43851">MQERLYYSQPDVFAWETKIVSYGKKGDLYDVILEETAFYPEGGGHPSDTGAIAGLTVKDVFKQDDVVHHILPSLPSAEKVSCQIDSRRRIDHTQQHTGQHLLSAVCIELFNAPTVSFHLGIETVTIDIEIPDLTFDMVKQIEQRTNEYIYQNRKINTYYVTEAELESLPIRKMPKVRENIRIVEIDGIDVSACAGTHVKQTAEIGTLKILKTEKQKNNTRVYFICGFRAIADYQETHDTVMALSAKFSTNRNGLADRIEKLQQDQKKLEKENAILKEQLLAYRAEKMLSSTENGFLIQSFDDIPFKEVQLLSTQIIKKADIVVLLVAESENKVMLAHNGFSEVHPGLIFKENVTEFNGRGGGSNKTAQAGFPSKEDCSRFVQLISSMLG</sequence>
<comment type="caution">
    <text evidence="7">The sequence shown here is derived from an EMBL/GenBank/DDBJ whole genome shotgun (WGS) entry which is preliminary data.</text>
</comment>
<evidence type="ECO:0000256" key="4">
    <source>
        <dbReference type="ARBA" id="ARBA00022833"/>
    </source>
</evidence>
<dbReference type="Pfam" id="PF07973">
    <property type="entry name" value="tRNA_SAD"/>
    <property type="match status" value="1"/>
</dbReference>
<dbReference type="InterPro" id="IPR018163">
    <property type="entry name" value="Thr/Ala-tRNA-synth_IIc_edit"/>
</dbReference>
<evidence type="ECO:0000256" key="3">
    <source>
        <dbReference type="ARBA" id="ARBA00022723"/>
    </source>
</evidence>
<dbReference type="InterPro" id="IPR009000">
    <property type="entry name" value="Transl_B-barrel_sf"/>
</dbReference>
<dbReference type="SUPFAM" id="SSF50447">
    <property type="entry name" value="Translation proteins"/>
    <property type="match status" value="1"/>
</dbReference>
<keyword evidence="8" id="KW-1185">Reference proteome</keyword>
<dbReference type="PROSITE" id="PS50860">
    <property type="entry name" value="AA_TRNA_LIGASE_II_ALA"/>
    <property type="match status" value="1"/>
</dbReference>
<dbReference type="GO" id="GO:0003676">
    <property type="term" value="F:nucleic acid binding"/>
    <property type="evidence" value="ECO:0007669"/>
    <property type="project" value="InterPro"/>
</dbReference>
<dbReference type="GO" id="GO:0006419">
    <property type="term" value="P:alanyl-tRNA aminoacylation"/>
    <property type="evidence" value="ECO:0007669"/>
    <property type="project" value="InterPro"/>
</dbReference>
<comment type="subcellular location">
    <subcellularLocation>
        <location evidence="2">Cytoplasm</location>
    </subcellularLocation>
</comment>
<keyword evidence="4" id="KW-0862">Zinc</keyword>
<dbReference type="Gene3D" id="2.40.30.130">
    <property type="match status" value="1"/>
</dbReference>
<evidence type="ECO:0000256" key="1">
    <source>
        <dbReference type="ARBA" id="ARBA00001947"/>
    </source>
</evidence>
<feature type="domain" description="Alanyl-transfer RNA synthetases family profile" evidence="6">
    <location>
        <begin position="1"/>
        <end position="220"/>
    </location>
</feature>
<keyword evidence="5" id="KW-0175">Coiled coil</keyword>
<dbReference type="Proteomes" id="UP000264541">
    <property type="component" value="Unassembled WGS sequence"/>
</dbReference>
<dbReference type="InterPro" id="IPR018165">
    <property type="entry name" value="Ala-tRNA-synth_IIc_core"/>
</dbReference>
<gene>
    <name evidence="7" type="ORF">D0469_17225</name>
</gene>
<dbReference type="GO" id="GO:0004813">
    <property type="term" value="F:alanine-tRNA ligase activity"/>
    <property type="evidence" value="ECO:0007669"/>
    <property type="project" value="InterPro"/>
</dbReference>
<name>A0A372LJ07_9BACI</name>
<dbReference type="OrthoDB" id="9812949at2"/>
<evidence type="ECO:0000313" key="7">
    <source>
        <dbReference type="EMBL" id="RFU66375.1"/>
    </source>
</evidence>
<dbReference type="InterPro" id="IPR051335">
    <property type="entry name" value="Alanyl-tRNA_Editing_Enzymes"/>
</dbReference>
<dbReference type="Gene3D" id="3.10.310.40">
    <property type="match status" value="1"/>
</dbReference>
<dbReference type="SUPFAM" id="SSF55186">
    <property type="entry name" value="ThrRS/AlaRS common domain"/>
    <property type="match status" value="1"/>
</dbReference>
<protein>
    <recommendedName>
        <fullName evidence="6">Alanyl-transfer RNA synthetases family profile domain-containing protein</fullName>
    </recommendedName>
</protein>
<dbReference type="EMBL" id="QVTE01000051">
    <property type="protein sequence ID" value="RFU66375.1"/>
    <property type="molecule type" value="Genomic_DNA"/>
</dbReference>
<dbReference type="Pfam" id="PF01411">
    <property type="entry name" value="tRNA-synt_2c"/>
    <property type="match status" value="1"/>
</dbReference>
<organism evidence="7 8">
    <name type="scientific">Peribacillus saganii</name>
    <dbReference type="NCBI Taxonomy" id="2303992"/>
    <lineage>
        <taxon>Bacteria</taxon>
        <taxon>Bacillati</taxon>
        <taxon>Bacillota</taxon>
        <taxon>Bacilli</taxon>
        <taxon>Bacillales</taxon>
        <taxon>Bacillaceae</taxon>
        <taxon>Peribacillus</taxon>
    </lineage>
</organism>
<evidence type="ECO:0000313" key="8">
    <source>
        <dbReference type="Proteomes" id="UP000264541"/>
    </source>
</evidence>
<dbReference type="InterPro" id="IPR012947">
    <property type="entry name" value="tRNA_SAD"/>
</dbReference>
<dbReference type="PANTHER" id="PTHR43462:SF1">
    <property type="entry name" value="ALANYL-TRNA EDITING PROTEIN AARSD1"/>
    <property type="match status" value="1"/>
</dbReference>
<reference evidence="7 8" key="1">
    <citation type="submission" date="2018-08" db="EMBL/GenBank/DDBJ databases">
        <title>Bacillus chawlae sp. nov., Bacillus glennii sp. nov., and Bacillus saganii sp. nov. Isolated from the Vehicle Assembly Building at Kennedy Space Center where the Viking Spacecraft were Assembled.</title>
        <authorList>
            <person name="Seuylemezian A."/>
            <person name="Vaishampayan P."/>
        </authorList>
    </citation>
    <scope>NUCLEOTIDE SEQUENCE [LARGE SCALE GENOMIC DNA]</scope>
    <source>
        <strain evidence="7 8">V47-23a</strain>
    </source>
</reference>
<proteinExistence type="predicted"/>
<evidence type="ECO:0000256" key="2">
    <source>
        <dbReference type="ARBA" id="ARBA00004496"/>
    </source>
</evidence>
<dbReference type="GO" id="GO:0005737">
    <property type="term" value="C:cytoplasm"/>
    <property type="evidence" value="ECO:0007669"/>
    <property type="project" value="UniProtKB-SubCell"/>
</dbReference>
<dbReference type="GO" id="GO:0002161">
    <property type="term" value="F:aminoacyl-tRNA deacylase activity"/>
    <property type="evidence" value="ECO:0007669"/>
    <property type="project" value="UniProtKB-ARBA"/>
</dbReference>
<keyword evidence="3" id="KW-0479">Metal-binding</keyword>
<dbReference type="RefSeq" id="WP_117327959.1">
    <property type="nucleotide sequence ID" value="NZ_QVTE01000051.1"/>
</dbReference>